<name>A0A1B6MEF4_9HEMI</name>
<keyword evidence="2" id="KW-0812">Transmembrane</keyword>
<dbReference type="EMBL" id="GEBQ01005708">
    <property type="protein sequence ID" value="JAT34269.1"/>
    <property type="molecule type" value="Transcribed_RNA"/>
</dbReference>
<evidence type="ECO:0008006" key="6">
    <source>
        <dbReference type="Google" id="ProtNLM"/>
    </source>
</evidence>
<feature type="chain" id="PRO_5008588111" description="SEA domain-containing protein" evidence="3">
    <location>
        <begin position="18"/>
        <end position="301"/>
    </location>
</feature>
<accession>A0A1B6MEF4</accession>
<keyword evidence="3" id="KW-0732">Signal</keyword>
<reference evidence="5" key="1">
    <citation type="submission" date="2015-11" db="EMBL/GenBank/DDBJ databases">
        <title>De novo transcriptome assembly of four potential Pierce s Disease insect vectors from Arizona vineyards.</title>
        <authorList>
            <person name="Tassone E.E."/>
        </authorList>
    </citation>
    <scope>NUCLEOTIDE SEQUENCE</scope>
</reference>
<evidence type="ECO:0000256" key="3">
    <source>
        <dbReference type="SAM" id="SignalP"/>
    </source>
</evidence>
<organism evidence="5">
    <name type="scientific">Graphocephala atropunctata</name>
    <dbReference type="NCBI Taxonomy" id="36148"/>
    <lineage>
        <taxon>Eukaryota</taxon>
        <taxon>Metazoa</taxon>
        <taxon>Ecdysozoa</taxon>
        <taxon>Arthropoda</taxon>
        <taxon>Hexapoda</taxon>
        <taxon>Insecta</taxon>
        <taxon>Pterygota</taxon>
        <taxon>Neoptera</taxon>
        <taxon>Paraneoptera</taxon>
        <taxon>Hemiptera</taxon>
        <taxon>Auchenorrhyncha</taxon>
        <taxon>Membracoidea</taxon>
        <taxon>Cicadellidae</taxon>
        <taxon>Cicadellinae</taxon>
        <taxon>Cicadellini</taxon>
        <taxon>Graphocephala</taxon>
    </lineage>
</organism>
<keyword evidence="2" id="KW-0472">Membrane</keyword>
<feature type="region of interest" description="Disordered" evidence="1">
    <location>
        <begin position="264"/>
        <end position="288"/>
    </location>
</feature>
<evidence type="ECO:0000256" key="2">
    <source>
        <dbReference type="SAM" id="Phobius"/>
    </source>
</evidence>
<feature type="signal peptide" evidence="3">
    <location>
        <begin position="1"/>
        <end position="17"/>
    </location>
</feature>
<feature type="transmembrane region" description="Helical" evidence="2">
    <location>
        <begin position="147"/>
        <end position="169"/>
    </location>
</feature>
<evidence type="ECO:0000256" key="1">
    <source>
        <dbReference type="SAM" id="MobiDB-lite"/>
    </source>
</evidence>
<sequence length="301" mass="34052">MCLKYFILCSVFVFTSALADGAQSTNDTGQHDFLIISLDGRNVDQFKTIQPEFQDLIAKLATTYCTANGFQNPEPINATIVEVNSVLPCPTEWPNPELCTNVNISMPLNSTELSIRHLRDLWKTHSNSQLAALGLKDYEIPSSYTILILWLCVTGLLFIVFIIILILVVKTKFIENYLRRRRDILGSSTRSWHPQHGEKQLVPPFFYPEPPRAKLKDDHTHFGPEADIRKRGFGIENPAYDPELTGIPRIGNQLSQNTTIVDDFDSDDETIYPPSPLSRPVQQRNDRGNHITLADELETAL</sequence>
<gene>
    <name evidence="4" type="ORF">g.23345</name>
    <name evidence="5" type="ORF">g.23346</name>
</gene>
<proteinExistence type="predicted"/>
<protein>
    <recommendedName>
        <fullName evidence="6">SEA domain-containing protein</fullName>
    </recommendedName>
</protein>
<evidence type="ECO:0000313" key="5">
    <source>
        <dbReference type="EMBL" id="JAT34269.1"/>
    </source>
</evidence>
<dbReference type="AlphaFoldDB" id="A0A1B6MEF4"/>
<evidence type="ECO:0000313" key="4">
    <source>
        <dbReference type="EMBL" id="JAT14029.1"/>
    </source>
</evidence>
<dbReference type="EMBL" id="GEBQ01025948">
    <property type="protein sequence ID" value="JAT14029.1"/>
    <property type="molecule type" value="Transcribed_RNA"/>
</dbReference>
<keyword evidence="2" id="KW-1133">Transmembrane helix</keyword>